<evidence type="ECO:0000256" key="1">
    <source>
        <dbReference type="ARBA" id="ARBA00022679"/>
    </source>
</evidence>
<keyword evidence="5" id="KW-1185">Reference proteome</keyword>
<keyword evidence="1 4" id="KW-0808">Transferase</keyword>
<gene>
    <name evidence="4" type="ORF">RI138_07985</name>
</gene>
<dbReference type="InterPro" id="IPR037143">
    <property type="entry name" value="4-PPantetheinyl_Trfase_dom_sf"/>
</dbReference>
<dbReference type="InterPro" id="IPR008278">
    <property type="entry name" value="4-PPantetheinyl_Trfase_dom"/>
</dbReference>
<evidence type="ECO:0000256" key="2">
    <source>
        <dbReference type="SAM" id="MobiDB-lite"/>
    </source>
</evidence>
<dbReference type="GO" id="GO:0016740">
    <property type="term" value="F:transferase activity"/>
    <property type="evidence" value="ECO:0007669"/>
    <property type="project" value="UniProtKB-KW"/>
</dbReference>
<evidence type="ECO:0000259" key="3">
    <source>
        <dbReference type="Pfam" id="PF01648"/>
    </source>
</evidence>
<dbReference type="EMBL" id="CP134500">
    <property type="protein sequence ID" value="WNF26784.1"/>
    <property type="molecule type" value="Genomic_DNA"/>
</dbReference>
<sequence length="274" mass="29191">MTRLPPPLLPRPRLLPSRLPPPYLPYLPSPYEKCDAKHDCDKATAAVALVAATAEVLAHPELDEDMLAPWERRRLAGIRVPGRRDDVVAARLLLRLCASRVTGLPPREVGPAQRCPGCGQDGHGRPYLPDRPGLGAAFSHADGLAAAAVGPGPVGIDVEPLTRRPGPVSVLRRLLSEAEVDAARAAPDPGPALLRLWVRREALFKAGRDDVRLAEWTDHHRAAVVALAGAGPWRDAGPAQPLSPGPVPPSGRSGGRPSRCRSSPERSRPGPTAR</sequence>
<organism evidence="4 5">
    <name type="scientific">Streptomyces durocortorensis</name>
    <dbReference type="NCBI Taxonomy" id="2811104"/>
    <lineage>
        <taxon>Bacteria</taxon>
        <taxon>Bacillati</taxon>
        <taxon>Actinomycetota</taxon>
        <taxon>Actinomycetes</taxon>
        <taxon>Kitasatosporales</taxon>
        <taxon>Streptomycetaceae</taxon>
        <taxon>Streptomyces</taxon>
    </lineage>
</organism>
<proteinExistence type="predicted"/>
<dbReference type="SUPFAM" id="SSF56214">
    <property type="entry name" value="4'-phosphopantetheinyl transferase"/>
    <property type="match status" value="2"/>
</dbReference>
<accession>A0ABY9VS85</accession>
<dbReference type="Pfam" id="PF01648">
    <property type="entry name" value="ACPS"/>
    <property type="match status" value="1"/>
</dbReference>
<reference evidence="4 5" key="1">
    <citation type="submission" date="2023-09" db="EMBL/GenBank/DDBJ databases">
        <title>Genome completion map analysis of the actinomycetes C11-1.</title>
        <authorList>
            <person name="Qin P."/>
            <person name="Guan P."/>
        </authorList>
    </citation>
    <scope>NUCLEOTIDE SEQUENCE [LARGE SCALE GENOMIC DNA]</scope>
    <source>
        <strain evidence="4 5">C11-1</strain>
    </source>
</reference>
<dbReference type="Gene3D" id="3.90.470.20">
    <property type="entry name" value="4'-phosphopantetheinyl transferase domain"/>
    <property type="match status" value="1"/>
</dbReference>
<feature type="domain" description="4'-phosphopantetheinyl transferase" evidence="3">
    <location>
        <begin position="153"/>
        <end position="229"/>
    </location>
</feature>
<evidence type="ECO:0000313" key="4">
    <source>
        <dbReference type="EMBL" id="WNF26784.1"/>
    </source>
</evidence>
<protein>
    <submittedName>
        <fullName evidence="4">4'-phosphopantetheinyl transferase superfamily protein</fullName>
    </submittedName>
</protein>
<name>A0ABY9VS85_9ACTN</name>
<feature type="region of interest" description="Disordered" evidence="2">
    <location>
        <begin position="233"/>
        <end position="274"/>
    </location>
</feature>
<evidence type="ECO:0000313" key="5">
    <source>
        <dbReference type="Proteomes" id="UP001303236"/>
    </source>
</evidence>
<dbReference type="Proteomes" id="UP001303236">
    <property type="component" value="Chromosome"/>
</dbReference>